<gene>
    <name evidence="2" type="ORF">NQ502_11580</name>
</gene>
<evidence type="ECO:0000313" key="3">
    <source>
        <dbReference type="Proteomes" id="UP001060164"/>
    </source>
</evidence>
<proteinExistence type="predicted"/>
<sequence>MKKSLPSVLNVGLPSILTIFLILALVTFATLSLVTSRSQNQRARQNAHRAKAYGEASAAAEDKLAEIDRILYDSYHSLSVPDEESYFLNAMQSLAGVSDITADSSSEGLLITYHIPITDTQELRAELLAVYPADAEEAFYRILKWSAAPADTWNADDTLPVYGNNK</sequence>
<dbReference type="EMBL" id="CP102290">
    <property type="protein sequence ID" value="UWP58030.1"/>
    <property type="molecule type" value="Genomic_DNA"/>
</dbReference>
<reference evidence="2" key="1">
    <citation type="journal article" date="2022" name="Cell">
        <title>Design, construction, and in vivo augmentation of a complex gut microbiome.</title>
        <authorList>
            <person name="Cheng A.G."/>
            <person name="Ho P.Y."/>
            <person name="Aranda-Diaz A."/>
            <person name="Jain S."/>
            <person name="Yu F.B."/>
            <person name="Meng X."/>
            <person name="Wang M."/>
            <person name="Iakiviak M."/>
            <person name="Nagashima K."/>
            <person name="Zhao A."/>
            <person name="Murugkar P."/>
            <person name="Patil A."/>
            <person name="Atabakhsh K."/>
            <person name="Weakley A."/>
            <person name="Yan J."/>
            <person name="Brumbaugh A.R."/>
            <person name="Higginbottom S."/>
            <person name="Dimas A."/>
            <person name="Shiver A.L."/>
            <person name="Deutschbauer A."/>
            <person name="Neff N."/>
            <person name="Sonnenburg J.L."/>
            <person name="Huang K.C."/>
            <person name="Fischbach M.A."/>
        </authorList>
    </citation>
    <scope>NUCLEOTIDE SEQUENCE</scope>
    <source>
        <strain evidence="2">DSM 19829</strain>
    </source>
</reference>
<accession>A0ABY5VBZ4</accession>
<keyword evidence="1" id="KW-0812">Transmembrane</keyword>
<evidence type="ECO:0000256" key="1">
    <source>
        <dbReference type="SAM" id="Phobius"/>
    </source>
</evidence>
<dbReference type="RefSeq" id="WP_049898119.1">
    <property type="nucleotide sequence ID" value="NZ_CABLBR010000012.1"/>
</dbReference>
<dbReference type="Proteomes" id="UP001060164">
    <property type="component" value="Chromosome"/>
</dbReference>
<keyword evidence="1" id="KW-0472">Membrane</keyword>
<name>A0ABY5VBZ4_9FIRM</name>
<feature type="transmembrane region" description="Helical" evidence="1">
    <location>
        <begin position="12"/>
        <end position="34"/>
    </location>
</feature>
<organism evidence="2 3">
    <name type="scientific">Ruminococcus gauvreauii</name>
    <dbReference type="NCBI Taxonomy" id="438033"/>
    <lineage>
        <taxon>Bacteria</taxon>
        <taxon>Bacillati</taxon>
        <taxon>Bacillota</taxon>
        <taxon>Clostridia</taxon>
        <taxon>Eubacteriales</taxon>
        <taxon>Oscillospiraceae</taxon>
        <taxon>Ruminococcus</taxon>
    </lineage>
</organism>
<evidence type="ECO:0000313" key="2">
    <source>
        <dbReference type="EMBL" id="UWP58030.1"/>
    </source>
</evidence>
<keyword evidence="1" id="KW-1133">Transmembrane helix</keyword>
<protein>
    <submittedName>
        <fullName evidence="2">Uncharacterized protein</fullName>
    </submittedName>
</protein>
<keyword evidence="3" id="KW-1185">Reference proteome</keyword>